<keyword evidence="3" id="KW-1185">Reference proteome</keyword>
<evidence type="ECO:0000313" key="3">
    <source>
        <dbReference type="Proteomes" id="UP000669179"/>
    </source>
</evidence>
<dbReference type="AlphaFoldDB" id="A0A939PSI2"/>
<evidence type="ECO:0000256" key="1">
    <source>
        <dbReference type="SAM" id="MobiDB-lite"/>
    </source>
</evidence>
<protein>
    <submittedName>
        <fullName evidence="2">Uncharacterized protein</fullName>
    </submittedName>
</protein>
<sequence>MMLKIPDRLRSRHRNLIARSHLYLTNVRHEVEMWSELDVALSDVAPGGLYVLVARDWRHSGVAMLGYRELDASTGEFFGRHQVRVCPATQPDVAAQWVIEQAAILSAKGAPGHSSGGGGSQVRGTLLLLPSRETFPPPDKGR</sequence>
<proteinExistence type="predicted"/>
<gene>
    <name evidence="2" type="ORF">J4573_50785</name>
</gene>
<dbReference type="Proteomes" id="UP000669179">
    <property type="component" value="Unassembled WGS sequence"/>
</dbReference>
<evidence type="ECO:0000313" key="2">
    <source>
        <dbReference type="EMBL" id="MBO2455444.1"/>
    </source>
</evidence>
<comment type="caution">
    <text evidence="2">The sequence shown here is derived from an EMBL/GenBank/DDBJ whole genome shotgun (WGS) entry which is preliminary data.</text>
</comment>
<name>A0A939PSI2_9ACTN</name>
<accession>A0A939PSI2</accession>
<reference evidence="2" key="1">
    <citation type="submission" date="2021-03" db="EMBL/GenBank/DDBJ databases">
        <authorList>
            <person name="Kanchanasin P."/>
            <person name="Saeng-In P."/>
            <person name="Phongsopitanun W."/>
            <person name="Yuki M."/>
            <person name="Kudo T."/>
            <person name="Ohkuma M."/>
            <person name="Tanasupawat S."/>
        </authorList>
    </citation>
    <scope>NUCLEOTIDE SEQUENCE</scope>
    <source>
        <strain evidence="2">GKU 128</strain>
    </source>
</reference>
<organism evidence="2 3">
    <name type="scientific">Actinomadura barringtoniae</name>
    <dbReference type="NCBI Taxonomy" id="1427535"/>
    <lineage>
        <taxon>Bacteria</taxon>
        <taxon>Bacillati</taxon>
        <taxon>Actinomycetota</taxon>
        <taxon>Actinomycetes</taxon>
        <taxon>Streptosporangiales</taxon>
        <taxon>Thermomonosporaceae</taxon>
        <taxon>Actinomadura</taxon>
    </lineage>
</organism>
<feature type="region of interest" description="Disordered" evidence="1">
    <location>
        <begin position="109"/>
        <end position="142"/>
    </location>
</feature>
<dbReference type="EMBL" id="JAGEOJ010000036">
    <property type="protein sequence ID" value="MBO2455444.1"/>
    <property type="molecule type" value="Genomic_DNA"/>
</dbReference>
<dbReference type="RefSeq" id="WP_208263668.1">
    <property type="nucleotide sequence ID" value="NZ_JAGEOJ010000036.1"/>
</dbReference>